<reference evidence="3" key="1">
    <citation type="submission" date="2016-11" db="UniProtKB">
        <authorList>
            <consortium name="WormBaseParasite"/>
        </authorList>
    </citation>
    <scope>IDENTIFICATION</scope>
</reference>
<evidence type="ECO:0000259" key="1">
    <source>
        <dbReference type="SMART" id="SM00913"/>
    </source>
</evidence>
<dbReference type="Pfam" id="PF24138">
    <property type="entry name" value="TPR_TNPO3_IPO13_2nd"/>
    <property type="match status" value="1"/>
</dbReference>
<organism evidence="2 3">
    <name type="scientific">Heterorhabditis bacteriophora</name>
    <name type="common">Entomopathogenic nematode worm</name>
    <dbReference type="NCBI Taxonomy" id="37862"/>
    <lineage>
        <taxon>Eukaryota</taxon>
        <taxon>Metazoa</taxon>
        <taxon>Ecdysozoa</taxon>
        <taxon>Nematoda</taxon>
        <taxon>Chromadorea</taxon>
        <taxon>Rhabditida</taxon>
        <taxon>Rhabditina</taxon>
        <taxon>Rhabditomorpha</taxon>
        <taxon>Strongyloidea</taxon>
        <taxon>Heterorhabditidae</taxon>
        <taxon>Heterorhabditis</taxon>
    </lineage>
</organism>
<evidence type="ECO:0000313" key="3">
    <source>
        <dbReference type="WBParaSite" id="Hba_21184"/>
    </source>
</evidence>
<dbReference type="InterPro" id="IPR057942">
    <property type="entry name" value="TPR_TNPO3_IPO13_3rd"/>
</dbReference>
<dbReference type="InterPro" id="IPR051345">
    <property type="entry name" value="Importin_beta-like_NTR"/>
</dbReference>
<dbReference type="InterPro" id="IPR001494">
    <property type="entry name" value="Importin-beta_N"/>
</dbReference>
<dbReference type="Pfam" id="PF24139">
    <property type="entry name" value="TPR_TNPO3_IPO13_4th"/>
    <property type="match status" value="1"/>
</dbReference>
<dbReference type="PANTHER" id="PTHR12363:SF42">
    <property type="entry name" value="TRANSPORTIN-3"/>
    <property type="match status" value="1"/>
</dbReference>
<proteinExistence type="predicted"/>
<dbReference type="GO" id="GO:0031267">
    <property type="term" value="F:small GTPase binding"/>
    <property type="evidence" value="ECO:0007669"/>
    <property type="project" value="InterPro"/>
</dbReference>
<dbReference type="InterPro" id="IPR058537">
    <property type="entry name" value="TPR_TNPO3_IPO13_4th"/>
</dbReference>
<dbReference type="Pfam" id="PF03810">
    <property type="entry name" value="IBN_N"/>
    <property type="match status" value="1"/>
</dbReference>
<dbReference type="SUPFAM" id="SSF48371">
    <property type="entry name" value="ARM repeat"/>
    <property type="match status" value="1"/>
</dbReference>
<dbReference type="Proteomes" id="UP000095283">
    <property type="component" value="Unplaced"/>
</dbReference>
<keyword evidence="2" id="KW-1185">Reference proteome</keyword>
<dbReference type="Gene3D" id="1.25.10.10">
    <property type="entry name" value="Leucine-rich Repeat Variant"/>
    <property type="match status" value="1"/>
</dbReference>
<dbReference type="SMART" id="SM00913">
    <property type="entry name" value="IBN_N"/>
    <property type="match status" value="1"/>
</dbReference>
<dbReference type="Pfam" id="PF08389">
    <property type="entry name" value="Xpo1"/>
    <property type="match status" value="1"/>
</dbReference>
<sequence>MAGDLSVAYQNIALFYSGVNNVEAQKWLRNVQESTLAWTLCDRILTDGHDPLACCFAAQTLRQKILKSLGELPHETYLSLRESLISHLSHINVSGHDQIADATATQLCLSVADLYIQVPQWNNWIAELLNKFTALEGDRTRMLLTLLRVFPEEIQTVRVGENRRNEIRDELAASGSSVLNYLSQVLEAHHTDSDMLKKVLQCLSAYLLNPALSTDQLASSRLMASVFHIVASIEAPTALHDAATECIVSALYRAEDQGAHLALATNLQQAVYQLHGAFNTAVALEDIDKLQNFGRIFTELAESLVEKIVNLANNDPTSLGSMHTLELLLLLAGHHDYSLVEMTFNVWYRISEGLFMIDDDAHVAKFKPYVNKYMLALYRHSRYDSEEDGIPDQDGDFADFRLKMYDMLATCAQSHGTWDEMEAALFIIATIIGNLVPEEDSVVPDLVKAIVGLPINSHPALLRTSMQLLGGCNEWLQKHPQYHDQVLHWLLQLATIPKFAAIATDAMEKVITKAAPDLTRLVPSLIMLIPHLESSQTMGKQMELAISCTLKACTALIMNLSEVEVQIRLTELCKPIIQRFDQVLHAVPTIQMNKENERAADSWARLAGEPILWIDRIATIFKEIRPWCGGKSKGNVQNGNSSPAPWLDIATALYHVLSASLKKYEAVGRTVEHACRSIRFLVRSLGVQSIGLVEPLVTQMMDIYSRHQHSCFLYLSSILVDEYGAMEAVQPGLMVMLQTLATGTFSLLAKENGPRDNPDTVDDLFRLSTRFVTRAPSAFFAHPVASALFNCGIACLTLDHQDANRSVTRFFVETIEQLMSARKVSGPLRRDMSEIICMLGKVDRMYYYYVNRNNEFGWNQQQVNFHAVHWALQMHS</sequence>
<dbReference type="PANTHER" id="PTHR12363">
    <property type="entry name" value="TRANSPORTIN 3 AND IMPORTIN 13"/>
    <property type="match status" value="1"/>
</dbReference>
<evidence type="ECO:0000313" key="2">
    <source>
        <dbReference type="Proteomes" id="UP000095283"/>
    </source>
</evidence>
<dbReference type="GO" id="GO:0006606">
    <property type="term" value="P:protein import into nucleus"/>
    <property type="evidence" value="ECO:0007669"/>
    <property type="project" value="TreeGrafter"/>
</dbReference>
<dbReference type="InterPro" id="IPR013598">
    <property type="entry name" value="Exportin-1/Importin-b-like"/>
</dbReference>
<dbReference type="AlphaFoldDB" id="A0A1I7XTW7"/>
<name>A0A1I7XTW7_HETBA</name>
<dbReference type="WBParaSite" id="Hba_21184">
    <property type="protein sequence ID" value="Hba_21184"/>
    <property type="gene ID" value="Hba_21184"/>
</dbReference>
<dbReference type="InterPro" id="IPR011989">
    <property type="entry name" value="ARM-like"/>
</dbReference>
<feature type="domain" description="Importin N-terminal" evidence="1">
    <location>
        <begin position="24"/>
        <end position="90"/>
    </location>
</feature>
<dbReference type="InterPro" id="IPR057941">
    <property type="entry name" value="TPR_TNPO3_IPO13_2nd"/>
</dbReference>
<dbReference type="Pfam" id="PF24140">
    <property type="entry name" value="TPR_TNPO3_IPO13_3rd"/>
    <property type="match status" value="1"/>
</dbReference>
<dbReference type="InterPro" id="IPR016024">
    <property type="entry name" value="ARM-type_fold"/>
</dbReference>
<protein>
    <submittedName>
        <fullName evidence="3">Importin N-terminal domain-containing protein</fullName>
    </submittedName>
</protein>
<accession>A0A1I7XTW7</accession>
<dbReference type="GO" id="GO:0005737">
    <property type="term" value="C:cytoplasm"/>
    <property type="evidence" value="ECO:0007669"/>
    <property type="project" value="TreeGrafter"/>
</dbReference>